<keyword evidence="2" id="KW-1185">Reference proteome</keyword>
<proteinExistence type="predicted"/>
<dbReference type="Proteomes" id="UP001610446">
    <property type="component" value="Unassembled WGS sequence"/>
</dbReference>
<reference evidence="1 2" key="1">
    <citation type="submission" date="2024-07" db="EMBL/GenBank/DDBJ databases">
        <title>Section-level genome sequencing and comparative genomics of Aspergillus sections Usti and Cavernicolus.</title>
        <authorList>
            <consortium name="Lawrence Berkeley National Laboratory"/>
            <person name="Nybo J.L."/>
            <person name="Vesth T.C."/>
            <person name="Theobald S."/>
            <person name="Frisvad J.C."/>
            <person name="Larsen T.O."/>
            <person name="Kjaerboelling I."/>
            <person name="Rothschild-Mancinelli K."/>
            <person name="Lyhne E.K."/>
            <person name="Kogle M.E."/>
            <person name="Barry K."/>
            <person name="Clum A."/>
            <person name="Na H."/>
            <person name="Ledsgaard L."/>
            <person name="Lin J."/>
            <person name="Lipzen A."/>
            <person name="Kuo A."/>
            <person name="Riley R."/>
            <person name="Mondo S."/>
            <person name="Labutti K."/>
            <person name="Haridas S."/>
            <person name="Pangalinan J."/>
            <person name="Salamov A.A."/>
            <person name="Simmons B.A."/>
            <person name="Magnuson J.K."/>
            <person name="Chen J."/>
            <person name="Drula E."/>
            <person name="Henrissat B."/>
            <person name="Wiebenga A."/>
            <person name="Lubbers R.J."/>
            <person name="Gomes A.C."/>
            <person name="Makela M.R."/>
            <person name="Stajich J."/>
            <person name="Grigoriev I.V."/>
            <person name="Mortensen U.H."/>
            <person name="De Vries R.P."/>
            <person name="Baker S.E."/>
            <person name="Andersen M.R."/>
        </authorList>
    </citation>
    <scope>NUCLEOTIDE SEQUENCE [LARGE SCALE GENOMIC DNA]</scope>
    <source>
        <strain evidence="1 2">CBS 123904</strain>
    </source>
</reference>
<gene>
    <name evidence="1" type="ORF">BJY01DRAFT_237198</name>
</gene>
<sequence length="102" mass="12158">MVFHAYAKNCNDDWSYRYLITAADYNIFNDWFETVRAKVGDRVFYKLSSDFISFDPTKFALWDCTRQNKEAPQFVDKIMITLLHDRDSRIMSTFNNSWNSST</sequence>
<name>A0ABR4JGP4_9EURO</name>
<dbReference type="EMBL" id="JBFXLU010000136">
    <property type="protein sequence ID" value="KAL2839206.1"/>
    <property type="molecule type" value="Genomic_DNA"/>
</dbReference>
<evidence type="ECO:0000313" key="1">
    <source>
        <dbReference type="EMBL" id="KAL2839206.1"/>
    </source>
</evidence>
<accession>A0ABR4JGP4</accession>
<evidence type="ECO:0000313" key="2">
    <source>
        <dbReference type="Proteomes" id="UP001610446"/>
    </source>
</evidence>
<comment type="caution">
    <text evidence="1">The sequence shown here is derived from an EMBL/GenBank/DDBJ whole genome shotgun (WGS) entry which is preliminary data.</text>
</comment>
<protein>
    <submittedName>
        <fullName evidence="1">Uncharacterized protein</fullName>
    </submittedName>
</protein>
<organism evidence="1 2">
    <name type="scientific">Aspergillus pseudoustus</name>
    <dbReference type="NCBI Taxonomy" id="1810923"/>
    <lineage>
        <taxon>Eukaryota</taxon>
        <taxon>Fungi</taxon>
        <taxon>Dikarya</taxon>
        <taxon>Ascomycota</taxon>
        <taxon>Pezizomycotina</taxon>
        <taxon>Eurotiomycetes</taxon>
        <taxon>Eurotiomycetidae</taxon>
        <taxon>Eurotiales</taxon>
        <taxon>Aspergillaceae</taxon>
        <taxon>Aspergillus</taxon>
        <taxon>Aspergillus subgen. Nidulantes</taxon>
    </lineage>
</organism>